<keyword evidence="6" id="KW-0472">Membrane</keyword>
<evidence type="ECO:0000256" key="1">
    <source>
        <dbReference type="ARBA" id="ARBA00004450"/>
    </source>
</evidence>
<comment type="similarity">
    <text evidence="2">Belongs to the FMP52 family.</text>
</comment>
<evidence type="ECO:0000256" key="8">
    <source>
        <dbReference type="ARBA" id="ARBA00074024"/>
    </source>
</evidence>
<dbReference type="GO" id="GO:0005741">
    <property type="term" value="C:mitochondrial outer membrane"/>
    <property type="evidence" value="ECO:0007669"/>
    <property type="project" value="UniProtKB-SubCell"/>
</dbReference>
<organism evidence="9 10">
    <name type="scientific">Maudiozyma barnettii</name>
    <dbReference type="NCBI Taxonomy" id="61262"/>
    <lineage>
        <taxon>Eukaryota</taxon>
        <taxon>Fungi</taxon>
        <taxon>Dikarya</taxon>
        <taxon>Ascomycota</taxon>
        <taxon>Saccharomycotina</taxon>
        <taxon>Saccharomycetes</taxon>
        <taxon>Saccharomycetales</taxon>
        <taxon>Saccharomycetaceae</taxon>
        <taxon>Maudiozyma</taxon>
    </lineage>
</organism>
<comment type="caution">
    <text evidence="9">The sequence shown here is derived from an EMBL/GenBank/DDBJ whole genome shotgun (WGS) entry which is preliminary data.</text>
</comment>
<dbReference type="SUPFAM" id="SSF51735">
    <property type="entry name" value="NAD(P)-binding Rossmann-fold domains"/>
    <property type="match status" value="1"/>
</dbReference>
<evidence type="ECO:0000256" key="6">
    <source>
        <dbReference type="ARBA" id="ARBA00023136"/>
    </source>
</evidence>
<gene>
    <name evidence="9" type="ORF">KABA2_03S11792</name>
</gene>
<dbReference type="Pfam" id="PF08732">
    <property type="entry name" value="HIM1"/>
    <property type="match status" value="1"/>
</dbReference>
<name>A0A8H2VF87_9SACH</name>
<dbReference type="FunFam" id="3.40.50.720:FF:000366">
    <property type="entry name" value="Protein FMP52, mitochondrial"/>
    <property type="match status" value="1"/>
</dbReference>
<keyword evidence="4" id="KW-0809">Transit peptide</keyword>
<dbReference type="AlphaFoldDB" id="A0A8H2VF87"/>
<dbReference type="PANTHER" id="PTHR14097:SF7">
    <property type="entry name" value="OXIDOREDUCTASE HTATIP2"/>
    <property type="match status" value="1"/>
</dbReference>
<evidence type="ECO:0000256" key="2">
    <source>
        <dbReference type="ARBA" id="ARBA00006617"/>
    </source>
</evidence>
<dbReference type="InterPro" id="IPR014843">
    <property type="entry name" value="Him1/Fmp52"/>
</dbReference>
<protein>
    <recommendedName>
        <fullName evidence="8">Protein FMP52, mitochondrial</fullName>
    </recommendedName>
    <alternativeName>
        <fullName evidence="7">Protein fmp52, mitochondrial</fullName>
    </alternativeName>
</protein>
<dbReference type="RefSeq" id="XP_041405912.1">
    <property type="nucleotide sequence ID" value="XM_041549978.1"/>
</dbReference>
<reference evidence="9 10" key="1">
    <citation type="submission" date="2020-05" db="EMBL/GenBank/DDBJ databases">
        <authorList>
            <person name="Casaregola S."/>
            <person name="Devillers H."/>
            <person name="Grondin C."/>
        </authorList>
    </citation>
    <scope>NUCLEOTIDE SEQUENCE [LARGE SCALE GENOMIC DNA]</scope>
    <source>
        <strain evidence="9 10">CLIB 1767</strain>
    </source>
</reference>
<comment type="subcellular location">
    <subcellularLocation>
        <location evidence="1">Mitochondrion outer membrane</location>
        <topology evidence="1">Peripheral membrane protein</topology>
    </subcellularLocation>
</comment>
<proteinExistence type="inferred from homology"/>
<dbReference type="EMBL" id="CAEFZW010000003">
    <property type="protein sequence ID" value="CAB4254068.1"/>
    <property type="molecule type" value="Genomic_DNA"/>
</dbReference>
<sequence>MSALVLGATGLCGGFFLKFTNASAKLSKVYSITRSKPSIPIDEQKVNLIMNKDSENWDKLIQDLDGDVQYLFTALATTRAAAGGTDKQYAIDHDLNMKLAQAAKEKGCKTVVVVSSMGANADSYFFYPKMKGEIENDLIAMGFEKTIILRPGIILGDRGNTAHSGAGNGLATTLGGMFYRSRLQRCMAYPVEAEEISKVGVHLALNDDDSKEKVRFVESKEILEIAAKIKDL</sequence>
<keyword evidence="5" id="KW-0496">Mitochondrion</keyword>
<keyword evidence="3" id="KW-1000">Mitochondrion outer membrane</keyword>
<evidence type="ECO:0000313" key="10">
    <source>
        <dbReference type="Proteomes" id="UP000644660"/>
    </source>
</evidence>
<accession>A0A8H2VF87</accession>
<dbReference type="OrthoDB" id="430436at2759"/>
<evidence type="ECO:0000256" key="3">
    <source>
        <dbReference type="ARBA" id="ARBA00022787"/>
    </source>
</evidence>
<dbReference type="GO" id="GO:0051170">
    <property type="term" value="P:import into nucleus"/>
    <property type="evidence" value="ECO:0007669"/>
    <property type="project" value="TreeGrafter"/>
</dbReference>
<evidence type="ECO:0000256" key="5">
    <source>
        <dbReference type="ARBA" id="ARBA00023128"/>
    </source>
</evidence>
<evidence type="ECO:0000313" key="9">
    <source>
        <dbReference type="EMBL" id="CAB4254068.1"/>
    </source>
</evidence>
<dbReference type="PANTHER" id="PTHR14097">
    <property type="entry name" value="OXIDOREDUCTASE HTATIP2"/>
    <property type="match status" value="1"/>
</dbReference>
<dbReference type="GeneID" id="64857048"/>
<keyword evidence="10" id="KW-1185">Reference proteome</keyword>
<dbReference type="Proteomes" id="UP000644660">
    <property type="component" value="Unassembled WGS sequence"/>
</dbReference>
<dbReference type="Gene3D" id="3.40.50.720">
    <property type="entry name" value="NAD(P)-binding Rossmann-like Domain"/>
    <property type="match status" value="1"/>
</dbReference>
<evidence type="ECO:0000256" key="4">
    <source>
        <dbReference type="ARBA" id="ARBA00022946"/>
    </source>
</evidence>
<dbReference type="InterPro" id="IPR036291">
    <property type="entry name" value="NAD(P)-bd_dom_sf"/>
</dbReference>
<evidence type="ECO:0000256" key="7">
    <source>
        <dbReference type="ARBA" id="ARBA00071738"/>
    </source>
</evidence>